<protein>
    <submittedName>
        <fullName evidence="1">Uncharacterized protein</fullName>
    </submittedName>
</protein>
<proteinExistence type="predicted"/>
<gene>
    <name evidence="1" type="ORF">METZ01_LOCUS177688</name>
</gene>
<evidence type="ECO:0000313" key="1">
    <source>
        <dbReference type="EMBL" id="SVB24834.1"/>
    </source>
</evidence>
<feature type="non-terminal residue" evidence="1">
    <location>
        <position position="1"/>
    </location>
</feature>
<dbReference type="EMBL" id="UINC01034267">
    <property type="protein sequence ID" value="SVB24834.1"/>
    <property type="molecule type" value="Genomic_DNA"/>
</dbReference>
<dbReference type="AlphaFoldDB" id="A0A382CG37"/>
<sequence>SCNFTVAGSSHITSNGEASYANLSATVQVTNVDNESSD</sequence>
<reference evidence="1" key="1">
    <citation type="submission" date="2018-05" db="EMBL/GenBank/DDBJ databases">
        <authorList>
            <person name="Lanie J.A."/>
            <person name="Ng W.-L."/>
            <person name="Kazmierczak K.M."/>
            <person name="Andrzejewski T.M."/>
            <person name="Davidsen T.M."/>
            <person name="Wayne K.J."/>
            <person name="Tettelin H."/>
            <person name="Glass J.I."/>
            <person name="Rusch D."/>
            <person name="Podicherti R."/>
            <person name="Tsui H.-C.T."/>
            <person name="Winkler M.E."/>
        </authorList>
    </citation>
    <scope>NUCLEOTIDE SEQUENCE</scope>
</reference>
<organism evidence="1">
    <name type="scientific">marine metagenome</name>
    <dbReference type="NCBI Taxonomy" id="408172"/>
    <lineage>
        <taxon>unclassified sequences</taxon>
        <taxon>metagenomes</taxon>
        <taxon>ecological metagenomes</taxon>
    </lineage>
</organism>
<accession>A0A382CG37</accession>
<name>A0A382CG37_9ZZZZ</name>